<dbReference type="InterPro" id="IPR006059">
    <property type="entry name" value="SBP"/>
</dbReference>
<evidence type="ECO:0000256" key="1">
    <source>
        <dbReference type="ARBA" id="ARBA00008520"/>
    </source>
</evidence>
<accession>A0ABU4UQE1</accession>
<dbReference type="EMBL" id="JAXAVU010000001">
    <property type="protein sequence ID" value="MDX8141377.1"/>
    <property type="molecule type" value="Genomic_DNA"/>
</dbReference>
<proteinExistence type="inferred from homology"/>
<keyword evidence="4" id="KW-1185">Reference proteome</keyword>
<dbReference type="Gene3D" id="3.40.190.10">
    <property type="entry name" value="Periplasmic binding protein-like II"/>
    <property type="match status" value="2"/>
</dbReference>
<dbReference type="Proteomes" id="UP001285352">
    <property type="component" value="Unassembled WGS sequence"/>
</dbReference>
<comment type="similarity">
    <text evidence="1">Belongs to the bacterial solute-binding protein 1 family.</text>
</comment>
<keyword evidence="2" id="KW-0813">Transport</keyword>
<dbReference type="RefSeq" id="WP_319973676.1">
    <property type="nucleotide sequence ID" value="NZ_JAXAVU010000001.1"/>
</dbReference>
<dbReference type="SUPFAM" id="SSF53850">
    <property type="entry name" value="Periplasmic binding protein-like II"/>
    <property type="match status" value="1"/>
</dbReference>
<evidence type="ECO:0000313" key="4">
    <source>
        <dbReference type="Proteomes" id="UP001285352"/>
    </source>
</evidence>
<name>A0ABU4UQE1_9PSEU</name>
<reference evidence="3 4" key="1">
    <citation type="submission" date="2023-11" db="EMBL/GenBank/DDBJ databases">
        <title>Lentzea sokolovensis, sp. nov., Lentzea kristufkii, sp. nov., and Lentzea miocenensis, sp. nov., rare actinobacteria from Sokolov Coal Basin, Miocene lacustrine sediment, Czech Republic.</title>
        <authorList>
            <person name="Lara A."/>
            <person name="Kotroba L."/>
            <person name="Nouioui I."/>
            <person name="Neumann-Schaal M."/>
            <person name="Mast Y."/>
            <person name="Chronakova A."/>
        </authorList>
    </citation>
    <scope>NUCLEOTIDE SEQUENCE [LARGE SCALE GENOMIC DNA]</scope>
    <source>
        <strain evidence="3 4">BCCO 10_0061</strain>
    </source>
</reference>
<protein>
    <submittedName>
        <fullName evidence="3">Extracellular solute-binding protein</fullName>
    </submittedName>
</protein>
<dbReference type="InterPro" id="IPR050490">
    <property type="entry name" value="Bact_solute-bd_prot1"/>
</dbReference>
<comment type="caution">
    <text evidence="3">The sequence shown here is derived from an EMBL/GenBank/DDBJ whole genome shotgun (WGS) entry which is preliminary data.</text>
</comment>
<organism evidence="3 4">
    <name type="scientific">Lentzea sokolovensis</name>
    <dbReference type="NCBI Taxonomy" id="3095429"/>
    <lineage>
        <taxon>Bacteria</taxon>
        <taxon>Bacillati</taxon>
        <taxon>Actinomycetota</taxon>
        <taxon>Actinomycetes</taxon>
        <taxon>Pseudonocardiales</taxon>
        <taxon>Pseudonocardiaceae</taxon>
        <taxon>Lentzea</taxon>
    </lineage>
</organism>
<evidence type="ECO:0000256" key="2">
    <source>
        <dbReference type="ARBA" id="ARBA00022448"/>
    </source>
</evidence>
<evidence type="ECO:0000313" key="3">
    <source>
        <dbReference type="EMBL" id="MDX8141377.1"/>
    </source>
</evidence>
<sequence>MRFEDVLAVFTAKTGVKVRYMAAGDDLPAVVQTRIAGGIPPNIALVAQPGFASQLARSGAIKPAGAAVEQAVAENYAPVWRDLGSFDGKLYGVYFKVSNKSTVWYDRQAFEAVSPMMEMPRTWEEMLSVCRAFAAAGKPAMSIAGADGWTLTDWFENVYLRTAGPENYDKLARHEISWTDPTVRIALEELAKLFGDEELIAGGTAGALKTDFRTSVTSVFGDPARAAMVFEGDFVAGVVGATTNAIVGGDAAFFPFPSVRGSAPAVVAGGDMAVRFKDDEASAELMEFLASPESGVVWAAEGGFMSANRNIQSWAYADDVTRELVRQIIDIGDRARFDLSDLAPTTFGGTKEAGMWREMQDFLADPSRIEETMQRLESGARKARSR</sequence>
<dbReference type="PANTHER" id="PTHR43649">
    <property type="entry name" value="ARABINOSE-BINDING PROTEIN-RELATED"/>
    <property type="match status" value="1"/>
</dbReference>
<gene>
    <name evidence="3" type="ORF">SK854_04580</name>
</gene>
<dbReference type="PANTHER" id="PTHR43649:SF29">
    <property type="entry name" value="OSMOPROTECTIVE COMPOUNDS-BINDING PROTEIN GGTB"/>
    <property type="match status" value="1"/>
</dbReference>
<dbReference type="Pfam" id="PF01547">
    <property type="entry name" value="SBP_bac_1"/>
    <property type="match status" value="1"/>
</dbReference>